<sequence>MSIGREPSHATLAGPTARSCRNRFYKSVRLRSSASSVPFRASVAPAAQSFRPRTNIAMAKSKFFRAFVAGATISDGRVIEPEWIDQVVETFNVDTYSPRINIEHISGYSPEPPFNGYGTVVAVEARDVDITIAGTTEKRRALYCQVEGNDQLVALAKADQKPFPSAELTPSYAGTNKIGLIGLAFTDKPASIGTEKLQFSRSAPGTVFAPGADAASIEFEAAPVEPTGIAAAIVAGFASVATLFSRAEPEKKVDPAPEPKTPANDNFDIAAFSTAIGAQVAAAVKPGNDAMAAFETRFAALETKLAGTEQLGFSRAPASGGAGTPMTDC</sequence>
<gene>
    <name evidence="1" type="ORF">ACFONA_12960</name>
</gene>
<keyword evidence="2" id="KW-1185">Reference proteome</keyword>
<accession>A0ABV7SYC5</accession>
<evidence type="ECO:0000313" key="2">
    <source>
        <dbReference type="Proteomes" id="UP001595713"/>
    </source>
</evidence>
<evidence type="ECO:0000313" key="1">
    <source>
        <dbReference type="EMBL" id="MFC3581074.1"/>
    </source>
</evidence>
<dbReference type="RefSeq" id="WP_380816994.1">
    <property type="nucleotide sequence ID" value="NZ_JBHRXP010000007.1"/>
</dbReference>
<dbReference type="InterPro" id="IPR009228">
    <property type="entry name" value="Capsid_scaffold_GpO"/>
</dbReference>
<comment type="caution">
    <text evidence="1">The sequence shown here is derived from an EMBL/GenBank/DDBJ whole genome shotgun (WGS) entry which is preliminary data.</text>
</comment>
<proteinExistence type="predicted"/>
<dbReference type="Proteomes" id="UP001595713">
    <property type="component" value="Unassembled WGS sequence"/>
</dbReference>
<protein>
    <submittedName>
        <fullName evidence="1">GPO family capsid scaffolding protein</fullName>
    </submittedName>
</protein>
<dbReference type="EMBL" id="JBHRXP010000007">
    <property type="protein sequence ID" value="MFC3581074.1"/>
    <property type="molecule type" value="Genomic_DNA"/>
</dbReference>
<dbReference type="Pfam" id="PF05929">
    <property type="entry name" value="Phage_GPO"/>
    <property type="match status" value="1"/>
</dbReference>
<name>A0ABV7SYC5_9SPHN</name>
<reference evidence="2" key="1">
    <citation type="journal article" date="2019" name="Int. J. Syst. Evol. Microbiol.">
        <title>The Global Catalogue of Microorganisms (GCM) 10K type strain sequencing project: providing services to taxonomists for standard genome sequencing and annotation.</title>
        <authorList>
            <consortium name="The Broad Institute Genomics Platform"/>
            <consortium name="The Broad Institute Genome Sequencing Center for Infectious Disease"/>
            <person name="Wu L."/>
            <person name="Ma J."/>
        </authorList>
    </citation>
    <scope>NUCLEOTIDE SEQUENCE [LARGE SCALE GENOMIC DNA]</scope>
    <source>
        <strain evidence="2">KCTC 42739</strain>
    </source>
</reference>
<organism evidence="1 2">
    <name type="scientific">Sphingomonas hylomeconis</name>
    <dbReference type="NCBI Taxonomy" id="1395958"/>
    <lineage>
        <taxon>Bacteria</taxon>
        <taxon>Pseudomonadati</taxon>
        <taxon>Pseudomonadota</taxon>
        <taxon>Alphaproteobacteria</taxon>
        <taxon>Sphingomonadales</taxon>
        <taxon>Sphingomonadaceae</taxon>
        <taxon>Sphingomonas</taxon>
    </lineage>
</organism>